<evidence type="ECO:0000256" key="10">
    <source>
        <dbReference type="PIRSR" id="PIRSR639901-1"/>
    </source>
</evidence>
<keyword evidence="12" id="KW-0448">Lipopolysaccharide biosynthesis</keyword>
<dbReference type="FunFam" id="3.40.50.2000:FF:000032">
    <property type="entry name" value="3-deoxy-D-manno-octulosonic acid transferase"/>
    <property type="match status" value="1"/>
</dbReference>
<dbReference type="RefSeq" id="WP_166269890.1">
    <property type="nucleotide sequence ID" value="NZ_CP048029.1"/>
</dbReference>
<comment type="catalytic activity">
    <reaction evidence="9 12">
        <text>lipid IVA (E. coli) + CMP-3-deoxy-beta-D-manno-octulosonate = alpha-Kdo-(2-&gt;6)-lipid IVA (E. coli) + CMP + H(+)</text>
        <dbReference type="Rhea" id="RHEA:28066"/>
        <dbReference type="ChEBI" id="CHEBI:15378"/>
        <dbReference type="ChEBI" id="CHEBI:58603"/>
        <dbReference type="ChEBI" id="CHEBI:60364"/>
        <dbReference type="ChEBI" id="CHEBI:60377"/>
        <dbReference type="ChEBI" id="CHEBI:85987"/>
        <dbReference type="EC" id="2.4.99.12"/>
    </reaction>
</comment>
<dbReference type="UniPathway" id="UPA00958"/>
<dbReference type="EMBL" id="CP048029">
    <property type="protein sequence ID" value="QIK37117.1"/>
    <property type="molecule type" value="Genomic_DNA"/>
</dbReference>
<dbReference type="FunFam" id="3.40.50.11720:FF:000001">
    <property type="entry name" value="3-deoxy-D-manno-octulosonic acid transferase"/>
    <property type="match status" value="1"/>
</dbReference>
<comment type="subcellular location">
    <subcellularLocation>
        <location evidence="1">Cell inner membrane</location>
        <topology evidence="1">Single-pass membrane protein</topology>
        <orientation evidence="1">Cytoplasmic side</orientation>
    </subcellularLocation>
    <subcellularLocation>
        <location evidence="12">Cell membrane</location>
    </subcellularLocation>
</comment>
<keyword evidence="12" id="KW-1003">Cell membrane</keyword>
<dbReference type="InterPro" id="IPR039901">
    <property type="entry name" value="Kdotransferase"/>
</dbReference>
<dbReference type="Pfam" id="PF04413">
    <property type="entry name" value="Glycos_transf_N"/>
    <property type="match status" value="1"/>
</dbReference>
<dbReference type="SUPFAM" id="SSF53756">
    <property type="entry name" value="UDP-Glycosyltransferase/glycogen phosphorylase"/>
    <property type="match status" value="1"/>
</dbReference>
<keyword evidence="12" id="KW-0812">Transmembrane</keyword>
<evidence type="ECO:0000256" key="11">
    <source>
        <dbReference type="PIRSR" id="PIRSR639901-2"/>
    </source>
</evidence>
<feature type="site" description="Transition state stabilizer" evidence="11">
    <location>
        <position position="128"/>
    </location>
</feature>
<evidence type="ECO:0000256" key="7">
    <source>
        <dbReference type="ARBA" id="ARBA00022968"/>
    </source>
</evidence>
<feature type="site" description="Transition state stabilizer" evidence="11">
    <location>
        <position position="206"/>
    </location>
</feature>
<dbReference type="EC" id="2.4.99.12" evidence="4 12"/>
<proteinExistence type="inferred from homology"/>
<feature type="active site" description="Proton acceptor" evidence="10">
    <location>
        <position position="58"/>
    </location>
</feature>
<organism evidence="14 15">
    <name type="scientific">Caldichromatium japonicum</name>
    <dbReference type="NCBI Taxonomy" id="2699430"/>
    <lineage>
        <taxon>Bacteria</taxon>
        <taxon>Pseudomonadati</taxon>
        <taxon>Pseudomonadota</taxon>
        <taxon>Gammaproteobacteria</taxon>
        <taxon>Chromatiales</taxon>
        <taxon>Chromatiaceae</taxon>
        <taxon>Caldichromatium</taxon>
    </lineage>
</organism>
<evidence type="ECO:0000256" key="2">
    <source>
        <dbReference type="ARBA" id="ARBA00004713"/>
    </source>
</evidence>
<evidence type="ECO:0000256" key="12">
    <source>
        <dbReference type="RuleBase" id="RU365103"/>
    </source>
</evidence>
<evidence type="ECO:0000313" key="15">
    <source>
        <dbReference type="Proteomes" id="UP000502699"/>
    </source>
</evidence>
<evidence type="ECO:0000313" key="14">
    <source>
        <dbReference type="EMBL" id="QIK37117.1"/>
    </source>
</evidence>
<dbReference type="InterPro" id="IPR007507">
    <property type="entry name" value="Glycos_transf_N"/>
</dbReference>
<evidence type="ECO:0000256" key="9">
    <source>
        <dbReference type="ARBA" id="ARBA00049183"/>
    </source>
</evidence>
<dbReference type="InterPro" id="IPR038107">
    <property type="entry name" value="Glycos_transf_N_sf"/>
</dbReference>
<dbReference type="KEGG" id="cjap:GWK36_02875"/>
<dbReference type="GO" id="GO:0009245">
    <property type="term" value="P:lipid A biosynthetic process"/>
    <property type="evidence" value="ECO:0007669"/>
    <property type="project" value="TreeGrafter"/>
</dbReference>
<comment type="pathway">
    <text evidence="2 12">Bacterial outer membrane biogenesis; LPS core biosynthesis.</text>
</comment>
<protein>
    <recommendedName>
        <fullName evidence="5 12">3-deoxy-D-manno-octulosonic acid transferase</fullName>
        <shortName evidence="12">Kdo transferase</shortName>
        <ecNumber evidence="4 12">2.4.99.12</ecNumber>
    </recommendedName>
    <alternativeName>
        <fullName evidence="8 12">Lipid IV(A) 3-deoxy-D-manno-octulosonic acid transferase</fullName>
    </alternativeName>
</protein>
<keyword evidence="7" id="KW-0735">Signal-anchor</keyword>
<dbReference type="GO" id="GO:0005886">
    <property type="term" value="C:plasma membrane"/>
    <property type="evidence" value="ECO:0007669"/>
    <property type="project" value="UniProtKB-SubCell"/>
</dbReference>
<dbReference type="Proteomes" id="UP000502699">
    <property type="component" value="Chromosome"/>
</dbReference>
<comment type="function">
    <text evidence="12">Involved in lipopolysaccharide (LPS) biosynthesis. Catalyzes the transfer of 3-deoxy-D-manno-octulosonate (Kdo) residue(s) from CMP-Kdo to lipid IV(A), the tetraacyldisaccharide-1,4'-bisphosphate precursor of lipid A.</text>
</comment>
<keyword evidence="6 12" id="KW-0808">Transferase</keyword>
<evidence type="ECO:0000256" key="3">
    <source>
        <dbReference type="ARBA" id="ARBA00006380"/>
    </source>
</evidence>
<evidence type="ECO:0000259" key="13">
    <source>
        <dbReference type="Pfam" id="PF04413"/>
    </source>
</evidence>
<evidence type="ECO:0000256" key="1">
    <source>
        <dbReference type="ARBA" id="ARBA00004388"/>
    </source>
</evidence>
<dbReference type="Gene3D" id="3.40.50.2000">
    <property type="entry name" value="Glycogen Phosphorylase B"/>
    <property type="match status" value="1"/>
</dbReference>
<dbReference type="GO" id="GO:0009244">
    <property type="term" value="P:lipopolysaccharide core region biosynthetic process"/>
    <property type="evidence" value="ECO:0007669"/>
    <property type="project" value="UniProtKB-UniRule"/>
</dbReference>
<dbReference type="Gene3D" id="3.40.50.11720">
    <property type="entry name" value="3-Deoxy-D-manno-octulosonic-acid transferase, N-terminal domain"/>
    <property type="match status" value="1"/>
</dbReference>
<name>A0A6G7VBE7_9GAMM</name>
<accession>A0A6G7VBE7</accession>
<comment type="similarity">
    <text evidence="3">Belongs to the glycosyltransferase group 1 family. Glycosyltransferase 30 subfamily.</text>
</comment>
<keyword evidence="12" id="KW-1133">Transmembrane helix</keyword>
<dbReference type="AlphaFoldDB" id="A0A6G7VBE7"/>
<feature type="transmembrane region" description="Helical" evidence="12">
    <location>
        <begin position="6"/>
        <end position="23"/>
    </location>
</feature>
<keyword evidence="15" id="KW-1185">Reference proteome</keyword>
<reference evidence="15" key="1">
    <citation type="submission" date="2020-01" db="EMBL/GenBank/DDBJ databases">
        <title>Caldichromatium gen. nov., sp. nov., a thermophilic purple sulfur bacterium member of the family Chromatiaceae isolated from Nakabusa hot spring, Japan.</title>
        <authorList>
            <person name="Saini M.K."/>
            <person name="Hanada S."/>
            <person name="Tank M."/>
        </authorList>
    </citation>
    <scope>NUCLEOTIDE SEQUENCE [LARGE SCALE GENOMIC DNA]</scope>
    <source>
        <strain evidence="15">No.7</strain>
    </source>
</reference>
<feature type="domain" description="3-deoxy-D-manno-octulosonic-acid transferase N-terminal" evidence="13">
    <location>
        <begin position="33"/>
        <end position="209"/>
    </location>
</feature>
<evidence type="ECO:0000256" key="8">
    <source>
        <dbReference type="ARBA" id="ARBA00031445"/>
    </source>
</evidence>
<sequence>MIRTLYIWLWYLALPWVLVRLWWRGRLQPAYRQRIGERLGWGPAPRAEIWLHAVSVGEVQAAEPLIRWLLATPRAPSLLLTTTTPTGAERVRLLFGKQVAHRYLPFDLPRTVARFLAQVQPRLVLIMETELWPNLLAELKRRAIPVALVNARLSERSARRYRLLGTLVPEMLNDLALIAAQSSADAARFIDLGAPHERVRVTGNLKFDRPEPPHLMQEAQRVRALWGVERPVWVAASTHEGEEEQVLAAHRRLLTLYPEALLVLVPRHPERFDRVARLIERLGFDYVRRSMARAVSPHEAVYLGDSMGELPVFLAAADLAFIGGSLVPKGGHNPLEAAAVGVPILIGPSIFNFAAIIQSLVEAGACLQVTDGPSLTQGLGALFAASDRRFRMGAAGRELVSRHCGSIERLLTVLQPWLDAPV</sequence>
<evidence type="ECO:0000256" key="6">
    <source>
        <dbReference type="ARBA" id="ARBA00022679"/>
    </source>
</evidence>
<dbReference type="PANTHER" id="PTHR42755:SF1">
    <property type="entry name" value="3-DEOXY-D-MANNO-OCTULOSONIC ACID TRANSFERASE, MITOCHONDRIAL-RELATED"/>
    <property type="match status" value="1"/>
</dbReference>
<dbReference type="PANTHER" id="PTHR42755">
    <property type="entry name" value="3-DEOXY-MANNO-OCTULOSONATE CYTIDYLYLTRANSFERASE"/>
    <property type="match status" value="1"/>
</dbReference>
<keyword evidence="12" id="KW-0472">Membrane</keyword>
<dbReference type="NCBIfam" id="NF004388">
    <property type="entry name" value="PRK05749.1-4"/>
    <property type="match status" value="1"/>
</dbReference>
<evidence type="ECO:0000256" key="4">
    <source>
        <dbReference type="ARBA" id="ARBA00012621"/>
    </source>
</evidence>
<gene>
    <name evidence="14" type="ORF">GWK36_02875</name>
</gene>
<dbReference type="GO" id="GO:0043842">
    <property type="term" value="F:Kdo transferase activity"/>
    <property type="evidence" value="ECO:0007669"/>
    <property type="project" value="UniProtKB-EC"/>
</dbReference>
<evidence type="ECO:0000256" key="5">
    <source>
        <dbReference type="ARBA" id="ARBA00019077"/>
    </source>
</evidence>